<dbReference type="Pfam" id="PF00437">
    <property type="entry name" value="T2SSE"/>
    <property type="match status" value="1"/>
</dbReference>
<dbReference type="PANTHER" id="PTHR30258">
    <property type="entry name" value="TYPE II SECRETION SYSTEM PROTEIN GSPE-RELATED"/>
    <property type="match status" value="1"/>
</dbReference>
<dbReference type="RefSeq" id="WP_125741357.1">
    <property type="nucleotide sequence ID" value="NZ_RCOR01000018.1"/>
</dbReference>
<accession>A0A3R9QZF6</accession>
<evidence type="ECO:0000313" key="4">
    <source>
        <dbReference type="EMBL" id="RSN69708.1"/>
    </source>
</evidence>
<evidence type="ECO:0000313" key="5">
    <source>
        <dbReference type="Proteomes" id="UP000278149"/>
    </source>
</evidence>
<dbReference type="AlphaFoldDB" id="A0A3R9QZF6"/>
<dbReference type="SMART" id="SM00382">
    <property type="entry name" value="AAA"/>
    <property type="match status" value="1"/>
</dbReference>
<comment type="caution">
    <text evidence="4">The sequence shown here is derived from an EMBL/GenBank/DDBJ whole genome shotgun (WGS) entry which is preliminary data.</text>
</comment>
<dbReference type="InterPro" id="IPR003593">
    <property type="entry name" value="AAA+_ATPase"/>
</dbReference>
<organism evidence="4 5">
    <name type="scientific">Candidatus Korarchaeum cryptofilum</name>
    <dbReference type="NCBI Taxonomy" id="498846"/>
    <lineage>
        <taxon>Archaea</taxon>
        <taxon>Thermoproteota</taxon>
        <taxon>Candidatus Korarchaeia</taxon>
        <taxon>Candidatus Korarchaeales</taxon>
        <taxon>Candidatus Korarchaeaceae</taxon>
        <taxon>Candidatus Korarchaeum</taxon>
    </lineage>
</organism>
<proteinExistence type="predicted"/>
<dbReference type="Proteomes" id="UP000278149">
    <property type="component" value="Unassembled WGS sequence"/>
</dbReference>
<evidence type="ECO:0000256" key="2">
    <source>
        <dbReference type="ARBA" id="ARBA00022840"/>
    </source>
</evidence>
<dbReference type="SUPFAM" id="SSF52540">
    <property type="entry name" value="P-loop containing nucleoside triphosphate hydrolases"/>
    <property type="match status" value="1"/>
</dbReference>
<feature type="domain" description="AAA+ ATPase" evidence="3">
    <location>
        <begin position="324"/>
        <end position="449"/>
    </location>
</feature>
<protein>
    <recommendedName>
        <fullName evidence="3">AAA+ ATPase domain-containing protein</fullName>
    </recommendedName>
</protein>
<name>A0A3R9QZF6_9CREN</name>
<dbReference type="PANTHER" id="PTHR30258:SF3">
    <property type="entry name" value="SLL1921 PROTEIN"/>
    <property type="match status" value="1"/>
</dbReference>
<evidence type="ECO:0000256" key="1">
    <source>
        <dbReference type="ARBA" id="ARBA00022741"/>
    </source>
</evidence>
<dbReference type="InterPro" id="IPR001482">
    <property type="entry name" value="T2SS/T4SS_dom"/>
</dbReference>
<dbReference type="Gene3D" id="3.40.50.300">
    <property type="entry name" value="P-loop containing nucleotide triphosphate hydrolases"/>
    <property type="match status" value="1"/>
</dbReference>
<dbReference type="FunFam" id="3.40.50.300:FF:002600">
    <property type="entry name" value="Predicted protein"/>
    <property type="match status" value="1"/>
</dbReference>
<keyword evidence="2" id="KW-0067">ATP-binding</keyword>
<dbReference type="GO" id="GO:0005886">
    <property type="term" value="C:plasma membrane"/>
    <property type="evidence" value="ECO:0007669"/>
    <property type="project" value="TreeGrafter"/>
</dbReference>
<dbReference type="GO" id="GO:0005524">
    <property type="term" value="F:ATP binding"/>
    <property type="evidence" value="ECO:0007669"/>
    <property type="project" value="UniProtKB-KW"/>
</dbReference>
<keyword evidence="1" id="KW-0547">Nucleotide-binding</keyword>
<dbReference type="EMBL" id="RCOR01000018">
    <property type="protein sequence ID" value="RSN69708.1"/>
    <property type="molecule type" value="Genomic_DNA"/>
</dbReference>
<reference evidence="4 5" key="1">
    <citation type="submission" date="2018-10" db="EMBL/GenBank/DDBJ databases">
        <title>Co-occurring genomic capacity for anaerobic methane metabolism and dissimilatory sulfite reduction discovered in the Korarchaeota.</title>
        <authorList>
            <person name="Mckay L.J."/>
            <person name="Dlakic M."/>
            <person name="Fields M.W."/>
            <person name="Delmont T.O."/>
            <person name="Eren A.M."/>
            <person name="Jay Z.J."/>
            <person name="Klingelsmith K.B."/>
            <person name="Rusch D.B."/>
            <person name="Inskeep W.P."/>
        </authorList>
    </citation>
    <scope>NUCLEOTIDE SEQUENCE [LARGE SCALE GENOMIC DNA]</scope>
    <source>
        <strain evidence="4 5">WS</strain>
    </source>
</reference>
<dbReference type="InterPro" id="IPR027417">
    <property type="entry name" value="P-loop_NTPase"/>
</dbReference>
<sequence>MIEAERRAEQVAQQLLRRYKGRALKVSFGRRESKLNEINKRFKINKIKFLPKSPFFKRVARELYLFFALDEVEELLRKLPRIPRPKVKLPFRREEIVTLQLPPPPEGIEIPFPGGKLILSGREAVYYPHSYPDRLIQAHILANMLKGLYPESYENQGELLWKSVELRKAKAMEYLEEVGCEDEELALEASIRSTKLWPALAIMMAEDVTEGYAFLNSPLILDHIIHGRFEVKNYVFDEEELEKFKTFIEADINAGFDFRKSLAEVDITLGQNKFRIALDIPPASRGALDIRNLSAISKLSLPRLIKLGSIKEEEASTILKSIELGFPILIFGRTGVGKTTLANALLACLPEELRLISVEEVREIEDLSIYGMHHSPYEVSGKFDFIRFLLHRNPDIVFLGEILTKEAAEAFNLSYSSGLKVIATTHARGFQELVEKFEAFGQMLPRDTLAILMRDKRVVEMRRWNDGWHPLDMNLEYLDFLRKLRGADTNEEVARRKGGE</sequence>
<gene>
    <name evidence="4" type="ORF">D9Q81_03685</name>
</gene>
<evidence type="ECO:0000259" key="3">
    <source>
        <dbReference type="SMART" id="SM00382"/>
    </source>
</evidence>
<dbReference type="GO" id="GO:0016887">
    <property type="term" value="F:ATP hydrolysis activity"/>
    <property type="evidence" value="ECO:0007669"/>
    <property type="project" value="TreeGrafter"/>
</dbReference>